<feature type="transmembrane region" description="Helical" evidence="7">
    <location>
        <begin position="238"/>
        <end position="261"/>
    </location>
</feature>
<reference evidence="9 10" key="1">
    <citation type="submission" date="2016-10" db="EMBL/GenBank/DDBJ databases">
        <authorList>
            <person name="de Groot N.N."/>
        </authorList>
    </citation>
    <scope>NUCLEOTIDE SEQUENCE [LARGE SCALE GENOMIC DNA]</scope>
    <source>
        <strain evidence="9 10">DSM 21800</strain>
    </source>
</reference>
<evidence type="ECO:0000256" key="7">
    <source>
        <dbReference type="RuleBase" id="RU363032"/>
    </source>
</evidence>
<evidence type="ECO:0000256" key="5">
    <source>
        <dbReference type="ARBA" id="ARBA00022989"/>
    </source>
</evidence>
<dbReference type="CDD" id="cd06261">
    <property type="entry name" value="TM_PBP2"/>
    <property type="match status" value="1"/>
</dbReference>
<keyword evidence="6 7" id="KW-0472">Membrane</keyword>
<evidence type="ECO:0000256" key="4">
    <source>
        <dbReference type="ARBA" id="ARBA00022692"/>
    </source>
</evidence>
<evidence type="ECO:0000256" key="6">
    <source>
        <dbReference type="ARBA" id="ARBA00023136"/>
    </source>
</evidence>
<evidence type="ECO:0000313" key="10">
    <source>
        <dbReference type="Proteomes" id="UP000199103"/>
    </source>
</evidence>
<accession>A0A1H1YLG1</accession>
<dbReference type="PROSITE" id="PS50928">
    <property type="entry name" value="ABC_TM1"/>
    <property type="match status" value="1"/>
</dbReference>
<feature type="transmembrane region" description="Helical" evidence="7">
    <location>
        <begin position="105"/>
        <end position="129"/>
    </location>
</feature>
<evidence type="ECO:0000259" key="8">
    <source>
        <dbReference type="PROSITE" id="PS50928"/>
    </source>
</evidence>
<dbReference type="InterPro" id="IPR035906">
    <property type="entry name" value="MetI-like_sf"/>
</dbReference>
<feature type="transmembrane region" description="Helical" evidence="7">
    <location>
        <begin position="181"/>
        <end position="206"/>
    </location>
</feature>
<keyword evidence="10" id="KW-1185">Reference proteome</keyword>
<proteinExistence type="inferred from homology"/>
<comment type="similarity">
    <text evidence="7">Belongs to the binding-protein-dependent transport system permease family.</text>
</comment>
<dbReference type="PANTHER" id="PTHR43744:SF8">
    <property type="entry name" value="SN-GLYCEROL-3-PHOSPHATE TRANSPORT SYSTEM PERMEASE PROTEIN UGPE"/>
    <property type="match status" value="1"/>
</dbReference>
<keyword evidence="3" id="KW-1003">Cell membrane</keyword>
<evidence type="ECO:0000256" key="1">
    <source>
        <dbReference type="ARBA" id="ARBA00004651"/>
    </source>
</evidence>
<dbReference type="OrthoDB" id="148827at2"/>
<dbReference type="SUPFAM" id="SSF161098">
    <property type="entry name" value="MetI-like"/>
    <property type="match status" value="1"/>
</dbReference>
<dbReference type="Gene3D" id="1.10.3720.10">
    <property type="entry name" value="MetI-like"/>
    <property type="match status" value="1"/>
</dbReference>
<comment type="subcellular location">
    <subcellularLocation>
        <location evidence="1 7">Cell membrane</location>
        <topology evidence="1 7">Multi-pass membrane protein</topology>
    </subcellularLocation>
</comment>
<keyword evidence="2 7" id="KW-0813">Transport</keyword>
<name>A0A1H1YLG1_9ACTN</name>
<evidence type="ECO:0000256" key="3">
    <source>
        <dbReference type="ARBA" id="ARBA00022475"/>
    </source>
</evidence>
<feature type="transmembrane region" description="Helical" evidence="7">
    <location>
        <begin position="141"/>
        <end position="160"/>
    </location>
</feature>
<dbReference type="RefSeq" id="WP_091527848.1">
    <property type="nucleotide sequence ID" value="NZ_LT629772.1"/>
</dbReference>
<evidence type="ECO:0000313" key="9">
    <source>
        <dbReference type="EMBL" id="SDT22272.1"/>
    </source>
</evidence>
<sequence length="275" mass="30595">MKHRTRERIVSQVVAIVVSLLFLAPIGWLALTALKDQSEVSALPVRWLPRSPQWHNFTDAMTMINFLAYARNSMIIATISAVLTTLSSAFVGFGFARLRARGSKLAFAILIGTMMLPTIITVIPSYIIFARLNLVNTYIPWVLWGLGGSAFMIFLFRQTFRGIPLELEDSAILDGCNYLQIWWRIYLPLSKATSAAVFLLTFVAIWGDYITPKLLLQQDTTTLAVAITSGYVNQQGQIINTLLAAGALLFALPVIVIFLLLQRYFVQGFATSGLK</sequence>
<dbReference type="AlphaFoldDB" id="A0A1H1YLG1"/>
<evidence type="ECO:0000256" key="2">
    <source>
        <dbReference type="ARBA" id="ARBA00022448"/>
    </source>
</evidence>
<dbReference type="EMBL" id="LT629772">
    <property type="protein sequence ID" value="SDT22272.1"/>
    <property type="molecule type" value="Genomic_DNA"/>
</dbReference>
<keyword evidence="5 7" id="KW-1133">Transmembrane helix</keyword>
<protein>
    <submittedName>
        <fullName evidence="9">Multiple sugar transport system permease protein</fullName>
    </submittedName>
</protein>
<dbReference type="GO" id="GO:0055085">
    <property type="term" value="P:transmembrane transport"/>
    <property type="evidence" value="ECO:0007669"/>
    <property type="project" value="InterPro"/>
</dbReference>
<organism evidence="9 10">
    <name type="scientific">Microlunatus soli</name>
    <dbReference type="NCBI Taxonomy" id="630515"/>
    <lineage>
        <taxon>Bacteria</taxon>
        <taxon>Bacillati</taxon>
        <taxon>Actinomycetota</taxon>
        <taxon>Actinomycetes</taxon>
        <taxon>Propionibacteriales</taxon>
        <taxon>Propionibacteriaceae</taxon>
        <taxon>Microlunatus</taxon>
    </lineage>
</organism>
<keyword evidence="4 7" id="KW-0812">Transmembrane</keyword>
<dbReference type="STRING" id="630515.SAMN04489812_4650"/>
<feature type="transmembrane region" description="Helical" evidence="7">
    <location>
        <begin position="73"/>
        <end position="93"/>
    </location>
</feature>
<keyword evidence="9" id="KW-0762">Sugar transport</keyword>
<dbReference type="Pfam" id="PF00528">
    <property type="entry name" value="BPD_transp_1"/>
    <property type="match status" value="1"/>
</dbReference>
<dbReference type="PANTHER" id="PTHR43744">
    <property type="entry name" value="ABC TRANSPORTER PERMEASE PROTEIN MG189-RELATED-RELATED"/>
    <property type="match status" value="1"/>
</dbReference>
<dbReference type="GO" id="GO:0005886">
    <property type="term" value="C:plasma membrane"/>
    <property type="evidence" value="ECO:0007669"/>
    <property type="project" value="UniProtKB-SubCell"/>
</dbReference>
<dbReference type="InterPro" id="IPR000515">
    <property type="entry name" value="MetI-like"/>
</dbReference>
<feature type="domain" description="ABC transmembrane type-1" evidence="8">
    <location>
        <begin position="70"/>
        <end position="261"/>
    </location>
</feature>
<feature type="transmembrane region" description="Helical" evidence="7">
    <location>
        <begin position="12"/>
        <end position="31"/>
    </location>
</feature>
<gene>
    <name evidence="9" type="ORF">SAMN04489812_4650</name>
</gene>
<dbReference type="Proteomes" id="UP000199103">
    <property type="component" value="Chromosome I"/>
</dbReference>